<protein>
    <submittedName>
        <fullName evidence="1 2">Uncharacterized protein</fullName>
    </submittedName>
</protein>
<dbReference type="AlphaFoldDB" id="G7KBG2"/>
<evidence type="ECO:0000313" key="3">
    <source>
        <dbReference type="Proteomes" id="UP000002051"/>
    </source>
</evidence>
<dbReference type="HOGENOM" id="CLU_3090276_0_0_1"/>
<evidence type="ECO:0000313" key="1">
    <source>
        <dbReference type="EMBL" id="AES98197.1"/>
    </source>
</evidence>
<name>G7KBG2_MEDTR</name>
<organism evidence="1 3">
    <name type="scientific">Medicago truncatula</name>
    <name type="common">Barrel medic</name>
    <name type="synonym">Medicago tribuloides</name>
    <dbReference type="NCBI Taxonomy" id="3880"/>
    <lineage>
        <taxon>Eukaryota</taxon>
        <taxon>Viridiplantae</taxon>
        <taxon>Streptophyta</taxon>
        <taxon>Embryophyta</taxon>
        <taxon>Tracheophyta</taxon>
        <taxon>Spermatophyta</taxon>
        <taxon>Magnoliopsida</taxon>
        <taxon>eudicotyledons</taxon>
        <taxon>Gunneridae</taxon>
        <taxon>Pentapetalae</taxon>
        <taxon>rosids</taxon>
        <taxon>fabids</taxon>
        <taxon>Fabales</taxon>
        <taxon>Fabaceae</taxon>
        <taxon>Papilionoideae</taxon>
        <taxon>50 kb inversion clade</taxon>
        <taxon>NPAAA clade</taxon>
        <taxon>Hologalegina</taxon>
        <taxon>IRL clade</taxon>
        <taxon>Trifolieae</taxon>
        <taxon>Medicago</taxon>
    </lineage>
</organism>
<gene>
    <name evidence="1" type="ordered locus">MTR_5g065560</name>
</gene>
<reference evidence="1 3" key="1">
    <citation type="journal article" date="2011" name="Nature">
        <title>The Medicago genome provides insight into the evolution of rhizobial symbioses.</title>
        <authorList>
            <person name="Young N.D."/>
            <person name="Debelle F."/>
            <person name="Oldroyd G.E."/>
            <person name="Geurts R."/>
            <person name="Cannon S.B."/>
            <person name="Udvardi M.K."/>
            <person name="Benedito V.A."/>
            <person name="Mayer K.F."/>
            <person name="Gouzy J."/>
            <person name="Schoof H."/>
            <person name="Van de Peer Y."/>
            <person name="Proost S."/>
            <person name="Cook D.R."/>
            <person name="Meyers B.C."/>
            <person name="Spannagl M."/>
            <person name="Cheung F."/>
            <person name="De Mita S."/>
            <person name="Krishnakumar V."/>
            <person name="Gundlach H."/>
            <person name="Zhou S."/>
            <person name="Mudge J."/>
            <person name="Bharti A.K."/>
            <person name="Murray J.D."/>
            <person name="Naoumkina M.A."/>
            <person name="Rosen B."/>
            <person name="Silverstein K.A."/>
            <person name="Tang H."/>
            <person name="Rombauts S."/>
            <person name="Zhao P.X."/>
            <person name="Zhou P."/>
            <person name="Barbe V."/>
            <person name="Bardou P."/>
            <person name="Bechner M."/>
            <person name="Bellec A."/>
            <person name="Berger A."/>
            <person name="Berges H."/>
            <person name="Bidwell S."/>
            <person name="Bisseling T."/>
            <person name="Choisne N."/>
            <person name="Couloux A."/>
            <person name="Denny R."/>
            <person name="Deshpande S."/>
            <person name="Dai X."/>
            <person name="Doyle J.J."/>
            <person name="Dudez A.M."/>
            <person name="Farmer A.D."/>
            <person name="Fouteau S."/>
            <person name="Franken C."/>
            <person name="Gibelin C."/>
            <person name="Gish J."/>
            <person name="Goldstein S."/>
            <person name="Gonzalez A.J."/>
            <person name="Green P.J."/>
            <person name="Hallab A."/>
            <person name="Hartog M."/>
            <person name="Hua A."/>
            <person name="Humphray S.J."/>
            <person name="Jeong D.H."/>
            <person name="Jing Y."/>
            <person name="Jocker A."/>
            <person name="Kenton S.M."/>
            <person name="Kim D.J."/>
            <person name="Klee K."/>
            <person name="Lai H."/>
            <person name="Lang C."/>
            <person name="Lin S."/>
            <person name="Macmil S.L."/>
            <person name="Magdelenat G."/>
            <person name="Matthews L."/>
            <person name="McCorrison J."/>
            <person name="Monaghan E.L."/>
            <person name="Mun J.H."/>
            <person name="Najar F.Z."/>
            <person name="Nicholson C."/>
            <person name="Noirot C."/>
            <person name="O'Bleness M."/>
            <person name="Paule C.R."/>
            <person name="Poulain J."/>
            <person name="Prion F."/>
            <person name="Qin B."/>
            <person name="Qu C."/>
            <person name="Retzel E.F."/>
            <person name="Riddle C."/>
            <person name="Sallet E."/>
            <person name="Samain S."/>
            <person name="Samson N."/>
            <person name="Sanders I."/>
            <person name="Saurat O."/>
            <person name="Scarpelli C."/>
            <person name="Schiex T."/>
            <person name="Segurens B."/>
            <person name="Severin A.J."/>
            <person name="Sherrier D.J."/>
            <person name="Shi R."/>
            <person name="Sims S."/>
            <person name="Singer S.R."/>
            <person name="Sinharoy S."/>
            <person name="Sterck L."/>
            <person name="Viollet A."/>
            <person name="Wang B.B."/>
            <person name="Wang K."/>
            <person name="Wang M."/>
            <person name="Wang X."/>
            <person name="Warfsmann J."/>
            <person name="Weissenbach J."/>
            <person name="White D.D."/>
            <person name="White J.D."/>
            <person name="Wiley G.B."/>
            <person name="Wincker P."/>
            <person name="Xing Y."/>
            <person name="Yang L."/>
            <person name="Yao Z."/>
            <person name="Ying F."/>
            <person name="Zhai J."/>
            <person name="Zhou L."/>
            <person name="Zuber A."/>
            <person name="Denarie J."/>
            <person name="Dixon R.A."/>
            <person name="May G.D."/>
            <person name="Schwartz D.C."/>
            <person name="Rogers J."/>
            <person name="Quetier F."/>
            <person name="Town C.D."/>
            <person name="Roe B.A."/>
        </authorList>
    </citation>
    <scope>NUCLEOTIDE SEQUENCE [LARGE SCALE GENOMIC DNA]</scope>
    <source>
        <strain evidence="1">A17</strain>
        <strain evidence="2 3">cv. Jemalong A17</strain>
    </source>
</reference>
<keyword evidence="3" id="KW-1185">Reference proteome</keyword>
<proteinExistence type="predicted"/>
<evidence type="ECO:0000313" key="2">
    <source>
        <dbReference type="EnsemblPlants" id="AES98197"/>
    </source>
</evidence>
<reference evidence="1 3" key="2">
    <citation type="journal article" date="2014" name="BMC Genomics">
        <title>An improved genome release (version Mt4.0) for the model legume Medicago truncatula.</title>
        <authorList>
            <person name="Tang H."/>
            <person name="Krishnakumar V."/>
            <person name="Bidwell S."/>
            <person name="Rosen B."/>
            <person name="Chan A."/>
            <person name="Zhou S."/>
            <person name="Gentzbittel L."/>
            <person name="Childs K.L."/>
            <person name="Yandell M."/>
            <person name="Gundlach H."/>
            <person name="Mayer K.F."/>
            <person name="Schwartz D.C."/>
            <person name="Town C.D."/>
        </authorList>
    </citation>
    <scope>GENOME REANNOTATION</scope>
    <source>
        <strain evidence="2 3">cv. Jemalong A17</strain>
    </source>
</reference>
<sequence>MRIWDWLESRRWFMNRRESRRCVVAQDVSLVWMKNEEEKDKGELMKKKKSEN</sequence>
<reference evidence="2" key="3">
    <citation type="submission" date="2015-04" db="UniProtKB">
        <authorList>
            <consortium name="EnsemblPlants"/>
        </authorList>
    </citation>
    <scope>IDENTIFICATION</scope>
    <source>
        <strain evidence="2">cv. Jemalong A17</strain>
    </source>
</reference>
<dbReference type="EnsemblPlants" id="AES98197">
    <property type="protein sequence ID" value="AES98197"/>
    <property type="gene ID" value="MTR_5g065560"/>
</dbReference>
<dbReference type="EMBL" id="CM001221">
    <property type="protein sequence ID" value="AES98197.1"/>
    <property type="molecule type" value="Genomic_DNA"/>
</dbReference>
<dbReference type="Proteomes" id="UP000002051">
    <property type="component" value="Chromosome 5"/>
</dbReference>
<accession>G7KBG2</accession>
<dbReference type="PaxDb" id="3880-AES98197"/>